<comment type="caution">
    <text evidence="1">The sequence shown here is derived from an EMBL/GenBank/DDBJ whole genome shotgun (WGS) entry which is preliminary data.</text>
</comment>
<gene>
    <name evidence="2" type="ORF">E5676_scaffold383G00050</name>
    <name evidence="1" type="ORF">E6C27_scaffold163G001060</name>
</gene>
<proteinExistence type="predicted"/>
<protein>
    <submittedName>
        <fullName evidence="1">Retrovirus-related pol polyprotein from transposon tnt 1-94</fullName>
    </submittedName>
</protein>
<dbReference type="EMBL" id="SSTE01012141">
    <property type="protein sequence ID" value="KAA0049640.1"/>
    <property type="molecule type" value="Genomic_DNA"/>
</dbReference>
<evidence type="ECO:0000313" key="1">
    <source>
        <dbReference type="EMBL" id="KAA0049640.1"/>
    </source>
</evidence>
<dbReference type="OrthoDB" id="2551793at2759"/>
<dbReference type="Proteomes" id="UP000321947">
    <property type="component" value="Unassembled WGS sequence"/>
</dbReference>
<dbReference type="CDD" id="cd09272">
    <property type="entry name" value="RNase_HI_RT_Ty1"/>
    <property type="match status" value="1"/>
</dbReference>
<sequence length="266" mass="30214">MIGRFPSGGASVWCFVDTETSTIVPIKIGLRSLQFFRCAKGFHPFRREIKFTIKLAPETTPIFSNFLSHGVDKLQRTAGSLYTVRLAARRWLNSISNSRGVCMGHNKVNRRNVRIITNLRFVLMEKCPPFPTQNASKIVRDAYDRWTRPDICYAKGIVSRKSTLGVVFTLNGGVVVCCSIKQGCIVDSTMETDKTVANSKEPRKHKREKHIERKYHLIQKIVQGGDVIVTKIASEPNIAYPFTKTLTDKVFETHLESLSLRDMYIM</sequence>
<name>A0A5A7U2T1_CUCMM</name>
<reference evidence="3 4" key="1">
    <citation type="submission" date="2019-08" db="EMBL/GenBank/DDBJ databases">
        <title>Draft genome sequences of two oriental melons (Cucumis melo L. var makuwa).</title>
        <authorList>
            <person name="Kwon S.-Y."/>
        </authorList>
    </citation>
    <scope>NUCLEOTIDE SEQUENCE [LARGE SCALE GENOMIC DNA]</scope>
    <source>
        <strain evidence="4">cv. Chang Bougi</strain>
        <strain evidence="3">cv. SW 3</strain>
        <tissue evidence="1">Leaf</tissue>
    </source>
</reference>
<evidence type="ECO:0000313" key="2">
    <source>
        <dbReference type="EMBL" id="TYK08898.1"/>
    </source>
</evidence>
<evidence type="ECO:0000313" key="3">
    <source>
        <dbReference type="Proteomes" id="UP000321393"/>
    </source>
</evidence>
<dbReference type="EMBL" id="SSTD01012164">
    <property type="protein sequence ID" value="TYK08898.1"/>
    <property type="molecule type" value="Genomic_DNA"/>
</dbReference>
<evidence type="ECO:0000313" key="4">
    <source>
        <dbReference type="Proteomes" id="UP000321947"/>
    </source>
</evidence>
<organism evidence="1 3">
    <name type="scientific">Cucumis melo var. makuwa</name>
    <name type="common">Oriental melon</name>
    <dbReference type="NCBI Taxonomy" id="1194695"/>
    <lineage>
        <taxon>Eukaryota</taxon>
        <taxon>Viridiplantae</taxon>
        <taxon>Streptophyta</taxon>
        <taxon>Embryophyta</taxon>
        <taxon>Tracheophyta</taxon>
        <taxon>Spermatophyta</taxon>
        <taxon>Magnoliopsida</taxon>
        <taxon>eudicotyledons</taxon>
        <taxon>Gunneridae</taxon>
        <taxon>Pentapetalae</taxon>
        <taxon>rosids</taxon>
        <taxon>fabids</taxon>
        <taxon>Cucurbitales</taxon>
        <taxon>Cucurbitaceae</taxon>
        <taxon>Benincaseae</taxon>
        <taxon>Cucumis</taxon>
    </lineage>
</organism>
<accession>A0A5A7U2T1</accession>
<dbReference type="Proteomes" id="UP000321393">
    <property type="component" value="Unassembled WGS sequence"/>
</dbReference>
<dbReference type="AlphaFoldDB" id="A0A5A7U2T1"/>